<dbReference type="CDD" id="cd00118">
    <property type="entry name" value="LysM"/>
    <property type="match status" value="2"/>
</dbReference>
<dbReference type="PROSITE" id="PS51782">
    <property type="entry name" value="LYSM"/>
    <property type="match status" value="2"/>
</dbReference>
<dbReference type="GO" id="GO:0016798">
    <property type="term" value="F:hydrolase activity, acting on glycosyl bonds"/>
    <property type="evidence" value="ECO:0007669"/>
    <property type="project" value="UniProtKB-KW"/>
</dbReference>
<dbReference type="InterPro" id="IPR018392">
    <property type="entry name" value="LysM"/>
</dbReference>
<evidence type="ECO:0000259" key="2">
    <source>
        <dbReference type="PROSITE" id="PS51910"/>
    </source>
</evidence>
<dbReference type="EMBL" id="VSSQ01006126">
    <property type="protein sequence ID" value="MPM31620.1"/>
    <property type="molecule type" value="Genomic_DNA"/>
</dbReference>
<evidence type="ECO:0000313" key="3">
    <source>
        <dbReference type="EMBL" id="MPM31620.1"/>
    </source>
</evidence>
<accession>A0A644YST5</accession>
<dbReference type="GO" id="GO:0008932">
    <property type="term" value="F:lytic endotransglycosylase activity"/>
    <property type="evidence" value="ECO:0007669"/>
    <property type="project" value="TreeGrafter"/>
</dbReference>
<dbReference type="InterPro" id="IPR036779">
    <property type="entry name" value="LysM_dom_sf"/>
</dbReference>
<feature type="domain" description="GH18" evidence="2">
    <location>
        <begin position="80"/>
        <end position="285"/>
    </location>
</feature>
<dbReference type="SUPFAM" id="SSF54106">
    <property type="entry name" value="LysM domain"/>
    <property type="match status" value="2"/>
</dbReference>
<keyword evidence="3" id="KW-0378">Hydrolase</keyword>
<dbReference type="AlphaFoldDB" id="A0A644YST5"/>
<dbReference type="InterPro" id="IPR001223">
    <property type="entry name" value="Glyco_hydro18_cat"/>
</dbReference>
<dbReference type="Gene3D" id="3.20.20.80">
    <property type="entry name" value="Glycosidases"/>
    <property type="match status" value="1"/>
</dbReference>
<dbReference type="PANTHER" id="PTHR33734">
    <property type="entry name" value="LYSM DOMAIN-CONTAINING GPI-ANCHORED PROTEIN 2"/>
    <property type="match status" value="1"/>
</dbReference>
<sequence length="285" mass="31295">MTIYVVKPGDSLYSIALENGVSMSQILLDNQLPDPARLAVGQTLVLQYPQQTHTVQPGETLMSVSAKYGLSVRQIQRNNPILGGGYQIWPGQTLVITFQQEKEGSLSINGYAYPFVNRALLQSIMPYSTTVTPFTYGFTPQGDLVLLEDEPIINIALEGGVAPIMHLSTLTDSGNFSSAMASLILNNMALQNRLINNIETVIKEKGYRGLDVDFEFIPAKDAEPYAAFITRLRERFNPQGLVVLTALAPKTSADQPGLLYEGHNYALLGAAANELLLMTYEWGYT</sequence>
<gene>
    <name evidence="3" type="primary">ydhD_2</name>
    <name evidence="3" type="ORF">SDC9_78176</name>
</gene>
<dbReference type="PROSITE" id="PS51910">
    <property type="entry name" value="GH18_2"/>
    <property type="match status" value="1"/>
</dbReference>
<reference evidence="3" key="1">
    <citation type="submission" date="2019-08" db="EMBL/GenBank/DDBJ databases">
        <authorList>
            <person name="Kucharzyk K."/>
            <person name="Murdoch R.W."/>
            <person name="Higgins S."/>
            <person name="Loffler F."/>
        </authorList>
    </citation>
    <scope>NUCLEOTIDE SEQUENCE</scope>
</reference>
<feature type="domain" description="LysM" evidence="1">
    <location>
        <begin position="51"/>
        <end position="96"/>
    </location>
</feature>
<dbReference type="Gene3D" id="3.10.350.10">
    <property type="entry name" value="LysM domain"/>
    <property type="match status" value="2"/>
</dbReference>
<organism evidence="3">
    <name type="scientific">bioreactor metagenome</name>
    <dbReference type="NCBI Taxonomy" id="1076179"/>
    <lineage>
        <taxon>unclassified sequences</taxon>
        <taxon>metagenomes</taxon>
        <taxon>ecological metagenomes</taxon>
    </lineage>
</organism>
<dbReference type="EC" id="3.2.-.-" evidence="3"/>
<name>A0A644YST5_9ZZZZ</name>
<feature type="domain" description="LysM" evidence="1">
    <location>
        <begin position="2"/>
        <end position="46"/>
    </location>
</feature>
<comment type="caution">
    <text evidence="3">The sequence shown here is derived from an EMBL/GenBank/DDBJ whole genome shotgun (WGS) entry which is preliminary data.</text>
</comment>
<dbReference type="InterPro" id="IPR017853">
    <property type="entry name" value="GH"/>
</dbReference>
<dbReference type="GO" id="GO:0005975">
    <property type="term" value="P:carbohydrate metabolic process"/>
    <property type="evidence" value="ECO:0007669"/>
    <property type="project" value="InterPro"/>
</dbReference>
<dbReference type="Pfam" id="PF01476">
    <property type="entry name" value="LysM"/>
    <property type="match status" value="2"/>
</dbReference>
<dbReference type="SMART" id="SM00257">
    <property type="entry name" value="LysM"/>
    <property type="match status" value="2"/>
</dbReference>
<dbReference type="SUPFAM" id="SSF51445">
    <property type="entry name" value="(Trans)glycosidases"/>
    <property type="match status" value="1"/>
</dbReference>
<keyword evidence="3" id="KW-0326">Glycosidase</keyword>
<dbReference type="Pfam" id="PF00704">
    <property type="entry name" value="Glyco_hydro_18"/>
    <property type="match status" value="1"/>
</dbReference>
<proteinExistence type="predicted"/>
<dbReference type="PANTHER" id="PTHR33734:SF22">
    <property type="entry name" value="MEMBRANE-BOUND LYTIC MUREIN TRANSGLYCOSYLASE D"/>
    <property type="match status" value="1"/>
</dbReference>
<protein>
    <submittedName>
        <fullName evidence="3">Putative sporulation-specific glycosylase YdhD</fullName>
        <ecNumber evidence="3">3.2.-.-</ecNumber>
    </submittedName>
</protein>
<evidence type="ECO:0000259" key="1">
    <source>
        <dbReference type="PROSITE" id="PS51782"/>
    </source>
</evidence>